<dbReference type="PROSITE" id="PS50943">
    <property type="entry name" value="HTH_CROC1"/>
    <property type="match status" value="1"/>
</dbReference>
<dbReference type="Proteomes" id="UP001589627">
    <property type="component" value="Unassembled WGS sequence"/>
</dbReference>
<evidence type="ECO:0000313" key="2">
    <source>
        <dbReference type="EMBL" id="MFB9832509.1"/>
    </source>
</evidence>
<name>A0ABV5YBV7_9ACTN</name>
<comment type="caution">
    <text evidence="2">The sequence shown here is derived from an EMBL/GenBank/DDBJ whole genome shotgun (WGS) entry which is preliminary data.</text>
</comment>
<sequence length="79" mass="8619">MPLKTNGAKIRELRERQALTLTEFAAQVGYAMNSVYMIEVGRSNGGPKFIRAAARVLGCEIEDITDGPREEPRGEAGLP</sequence>
<dbReference type="EMBL" id="JBHLZP010000051">
    <property type="protein sequence ID" value="MFB9832509.1"/>
    <property type="molecule type" value="Genomic_DNA"/>
</dbReference>
<feature type="domain" description="HTH cro/C1-type" evidence="1">
    <location>
        <begin position="10"/>
        <end position="64"/>
    </location>
</feature>
<dbReference type="Gene3D" id="1.10.260.40">
    <property type="entry name" value="lambda repressor-like DNA-binding domains"/>
    <property type="match status" value="1"/>
</dbReference>
<accession>A0ABV5YBV7</accession>
<dbReference type="CDD" id="cd00093">
    <property type="entry name" value="HTH_XRE"/>
    <property type="match status" value="1"/>
</dbReference>
<protein>
    <submittedName>
        <fullName evidence="2">Helix-turn-helix domain-containing protein</fullName>
    </submittedName>
</protein>
<dbReference type="InterPro" id="IPR010982">
    <property type="entry name" value="Lambda_DNA-bd_dom_sf"/>
</dbReference>
<dbReference type="SMART" id="SM00530">
    <property type="entry name" value="HTH_XRE"/>
    <property type="match status" value="1"/>
</dbReference>
<proteinExistence type="predicted"/>
<evidence type="ECO:0000313" key="3">
    <source>
        <dbReference type="Proteomes" id="UP001589627"/>
    </source>
</evidence>
<keyword evidence="3" id="KW-1185">Reference proteome</keyword>
<dbReference type="SUPFAM" id="SSF47413">
    <property type="entry name" value="lambda repressor-like DNA-binding domains"/>
    <property type="match status" value="1"/>
</dbReference>
<dbReference type="InterPro" id="IPR001387">
    <property type="entry name" value="Cro/C1-type_HTH"/>
</dbReference>
<gene>
    <name evidence="2" type="ORF">ACFFNX_09950</name>
</gene>
<dbReference type="Pfam" id="PF13560">
    <property type="entry name" value="HTH_31"/>
    <property type="match status" value="1"/>
</dbReference>
<dbReference type="RefSeq" id="WP_378198336.1">
    <property type="nucleotide sequence ID" value="NZ_JBHLZP010000051.1"/>
</dbReference>
<reference evidence="2 3" key="1">
    <citation type="submission" date="2024-09" db="EMBL/GenBank/DDBJ databases">
        <authorList>
            <person name="Sun Q."/>
            <person name="Mori K."/>
        </authorList>
    </citation>
    <scope>NUCLEOTIDE SEQUENCE [LARGE SCALE GENOMIC DNA]</scope>
    <source>
        <strain evidence="2 3">TBRC 0563</strain>
    </source>
</reference>
<organism evidence="2 3">
    <name type="scientific">Actinoallomurus acaciae</name>
    <dbReference type="NCBI Taxonomy" id="502577"/>
    <lineage>
        <taxon>Bacteria</taxon>
        <taxon>Bacillati</taxon>
        <taxon>Actinomycetota</taxon>
        <taxon>Actinomycetes</taxon>
        <taxon>Streptosporangiales</taxon>
        <taxon>Thermomonosporaceae</taxon>
        <taxon>Actinoallomurus</taxon>
    </lineage>
</organism>
<evidence type="ECO:0000259" key="1">
    <source>
        <dbReference type="PROSITE" id="PS50943"/>
    </source>
</evidence>